<reference evidence="2 3" key="1">
    <citation type="journal article" date="2018" name="Sci. Rep.">
        <title>Comparative analysis of the Pocillopora damicornis genome highlights role of immune system in coral evolution.</title>
        <authorList>
            <person name="Cunning R."/>
            <person name="Bay R.A."/>
            <person name="Gillette P."/>
            <person name="Baker A.C."/>
            <person name="Traylor-Knowles N."/>
        </authorList>
    </citation>
    <scope>NUCLEOTIDE SEQUENCE [LARGE SCALE GENOMIC DNA]</scope>
    <source>
        <strain evidence="2">RSMAS</strain>
        <tissue evidence="2">Whole animal</tissue>
    </source>
</reference>
<comment type="caution">
    <text evidence="2">The sequence shown here is derived from an EMBL/GenBank/DDBJ whole genome shotgun (WGS) entry which is preliminary data.</text>
</comment>
<keyword evidence="3" id="KW-1185">Reference proteome</keyword>
<proteinExistence type="predicted"/>
<evidence type="ECO:0000313" key="3">
    <source>
        <dbReference type="Proteomes" id="UP000275408"/>
    </source>
</evidence>
<name>A0A3M6TUV6_POCDA</name>
<protein>
    <submittedName>
        <fullName evidence="2">Uncharacterized protein</fullName>
    </submittedName>
</protein>
<evidence type="ECO:0000313" key="2">
    <source>
        <dbReference type="EMBL" id="RMX45197.1"/>
    </source>
</evidence>
<sequence>MRLFKFARLIIRFYGLKTLIFLSSSLNRVIYFWRMRHIRRGIIDVLWNLFRKRHPSRCIYNRSSNIVLANN</sequence>
<dbReference type="AlphaFoldDB" id="A0A3M6TUV6"/>
<organism evidence="2 3">
    <name type="scientific">Pocillopora damicornis</name>
    <name type="common">Cauliflower coral</name>
    <name type="synonym">Millepora damicornis</name>
    <dbReference type="NCBI Taxonomy" id="46731"/>
    <lineage>
        <taxon>Eukaryota</taxon>
        <taxon>Metazoa</taxon>
        <taxon>Cnidaria</taxon>
        <taxon>Anthozoa</taxon>
        <taxon>Hexacorallia</taxon>
        <taxon>Scleractinia</taxon>
        <taxon>Astrocoeniina</taxon>
        <taxon>Pocilloporidae</taxon>
        <taxon>Pocillopora</taxon>
    </lineage>
</organism>
<gene>
    <name evidence="2" type="ORF">pdam_00024917</name>
</gene>
<dbReference type="EMBL" id="RCHS01002856">
    <property type="protein sequence ID" value="RMX45197.1"/>
    <property type="molecule type" value="Genomic_DNA"/>
</dbReference>
<keyword evidence="1" id="KW-0472">Membrane</keyword>
<evidence type="ECO:0000256" key="1">
    <source>
        <dbReference type="SAM" id="Phobius"/>
    </source>
</evidence>
<feature type="transmembrane region" description="Helical" evidence="1">
    <location>
        <begin position="6"/>
        <end position="30"/>
    </location>
</feature>
<keyword evidence="1" id="KW-0812">Transmembrane</keyword>
<keyword evidence="1" id="KW-1133">Transmembrane helix</keyword>
<dbReference type="Proteomes" id="UP000275408">
    <property type="component" value="Unassembled WGS sequence"/>
</dbReference>
<accession>A0A3M6TUV6</accession>